<dbReference type="CDD" id="cd06347">
    <property type="entry name" value="PBP1_ABC_LivK_ligand_binding-like"/>
    <property type="match status" value="1"/>
</dbReference>
<name>A0A7C4YF93_9BACT</name>
<dbReference type="PROSITE" id="PS51257">
    <property type="entry name" value="PROKAR_LIPOPROTEIN"/>
    <property type="match status" value="1"/>
</dbReference>
<dbReference type="InterPro" id="IPR028081">
    <property type="entry name" value="Leu-bd"/>
</dbReference>
<protein>
    <submittedName>
        <fullName evidence="4">ABC transporter substrate-binding protein</fullName>
    </submittedName>
</protein>
<dbReference type="InterPro" id="IPR028082">
    <property type="entry name" value="Peripla_BP_I"/>
</dbReference>
<dbReference type="Gene3D" id="3.40.50.2300">
    <property type="match status" value="2"/>
</dbReference>
<evidence type="ECO:0000259" key="3">
    <source>
        <dbReference type="Pfam" id="PF13458"/>
    </source>
</evidence>
<evidence type="ECO:0000313" key="4">
    <source>
        <dbReference type="EMBL" id="HGW60603.1"/>
    </source>
</evidence>
<organism evidence="4">
    <name type="scientific">Caldisericum exile</name>
    <dbReference type="NCBI Taxonomy" id="693075"/>
    <lineage>
        <taxon>Bacteria</taxon>
        <taxon>Pseudomonadati</taxon>
        <taxon>Caldisericota/Cryosericota group</taxon>
        <taxon>Caldisericota</taxon>
        <taxon>Caldisericia</taxon>
        <taxon>Caldisericales</taxon>
        <taxon>Caldisericaceae</taxon>
        <taxon>Caldisericum</taxon>
    </lineage>
</organism>
<evidence type="ECO:0000256" key="1">
    <source>
        <dbReference type="ARBA" id="ARBA00010062"/>
    </source>
</evidence>
<comment type="caution">
    <text evidence="4">The sequence shown here is derived from an EMBL/GenBank/DDBJ whole genome shotgun (WGS) entry which is preliminary data.</text>
</comment>
<proteinExistence type="inferred from homology"/>
<sequence>MKKKVFILLVVALTIMSVALVGCKGGGALTIPVGVNAELTGDIPSVGASCKNAALLAVKEVNDAGGLDIGGKKYTIKLFIEDNGGKADQAAAVTQKLITQDNVVAVIGPNASRYAIPAAAVAESSKVLMISPWSTNPKLTIDPNTGQPAKYVFRACFTDSFQGQVVAKFAMEKLGAKKAAVLYDVASEYNKGIADVFKNTFEKLGGQVVAFETYTTGDKDFSAQLTKIKQANPDVIFLPNYYNEVPLQIQQAHRLGITATFIGSDSWGAEDLIKLGGKDVEGYFFSTHYARDIPAPATQKFISAYTAAYGSVPDDVAALTYDSFGLLFEALKTANKIDRQAVRDALATLSRYEGVTGTLQFKEGSGDPIKSAVILQIKDGKFVYYATANP</sequence>
<dbReference type="Pfam" id="PF13458">
    <property type="entry name" value="Peripla_BP_6"/>
    <property type="match status" value="1"/>
</dbReference>
<comment type="similarity">
    <text evidence="1">Belongs to the leucine-binding protein family.</text>
</comment>
<dbReference type="SUPFAM" id="SSF53822">
    <property type="entry name" value="Periplasmic binding protein-like I"/>
    <property type="match status" value="1"/>
</dbReference>
<keyword evidence="2" id="KW-0732">Signal</keyword>
<feature type="domain" description="Leucine-binding protein" evidence="3">
    <location>
        <begin position="30"/>
        <end position="380"/>
    </location>
</feature>
<dbReference type="PANTHER" id="PTHR30483:SF6">
    <property type="entry name" value="PERIPLASMIC BINDING PROTEIN OF ABC TRANSPORTER FOR NATURAL AMINO ACIDS"/>
    <property type="match status" value="1"/>
</dbReference>
<dbReference type="InterPro" id="IPR051010">
    <property type="entry name" value="BCAA_transport"/>
</dbReference>
<dbReference type="PANTHER" id="PTHR30483">
    <property type="entry name" value="LEUCINE-SPECIFIC-BINDING PROTEIN"/>
    <property type="match status" value="1"/>
</dbReference>
<gene>
    <name evidence="4" type="ORF">ENV82_04160</name>
</gene>
<accession>A0A7C4YF93</accession>
<evidence type="ECO:0000256" key="2">
    <source>
        <dbReference type="ARBA" id="ARBA00022729"/>
    </source>
</evidence>
<dbReference type="AlphaFoldDB" id="A0A7C4YF93"/>
<reference evidence="4" key="1">
    <citation type="journal article" date="2020" name="mSystems">
        <title>Genome- and Community-Level Interaction Insights into Carbon Utilization and Element Cycling Functions of Hydrothermarchaeota in Hydrothermal Sediment.</title>
        <authorList>
            <person name="Zhou Z."/>
            <person name="Liu Y."/>
            <person name="Xu W."/>
            <person name="Pan J."/>
            <person name="Luo Z.H."/>
            <person name="Li M."/>
        </authorList>
    </citation>
    <scope>NUCLEOTIDE SEQUENCE [LARGE SCALE GENOMIC DNA]</scope>
    <source>
        <strain evidence="4">SpSt-794</strain>
    </source>
</reference>
<dbReference type="EMBL" id="DTHV01000131">
    <property type="protein sequence ID" value="HGW60603.1"/>
    <property type="molecule type" value="Genomic_DNA"/>
</dbReference>